<dbReference type="AlphaFoldDB" id="A0A1T4RZI2"/>
<reference evidence="2" key="1">
    <citation type="submission" date="2017-02" db="EMBL/GenBank/DDBJ databases">
        <authorList>
            <person name="Varghese N."/>
            <person name="Submissions S."/>
        </authorList>
    </citation>
    <scope>NUCLEOTIDE SEQUENCE [LARGE SCALE GENOMIC DNA]</scope>
    <source>
        <strain evidence="2">DSM 22224</strain>
    </source>
</reference>
<gene>
    <name evidence="1" type="ORF">SAMN04488128_1021620</name>
</gene>
<dbReference type="EMBL" id="FUWZ01000002">
    <property type="protein sequence ID" value="SKA21372.1"/>
    <property type="molecule type" value="Genomic_DNA"/>
</dbReference>
<name>A0A1T4RZI2_9BACT</name>
<dbReference type="Proteomes" id="UP000190367">
    <property type="component" value="Unassembled WGS sequence"/>
</dbReference>
<sequence length="162" mass="18451">MCLLFFSIAGFTQDVNAYKAEYDTITKKIVNDIQFPKELRQQCKSITVSFILSYTNGIREREIIFSKNFPSALKEEFVSKVKVFDAVKWKNIFPGATKSKNFSILIPIIYYFDDSCREKMTSVNFAETVSGGFSFDKTLTSAIYFLKPLSVSLVSWPGKALL</sequence>
<organism evidence="1 2">
    <name type="scientific">Chitinophaga eiseniae</name>
    <dbReference type="NCBI Taxonomy" id="634771"/>
    <lineage>
        <taxon>Bacteria</taxon>
        <taxon>Pseudomonadati</taxon>
        <taxon>Bacteroidota</taxon>
        <taxon>Chitinophagia</taxon>
        <taxon>Chitinophagales</taxon>
        <taxon>Chitinophagaceae</taxon>
        <taxon>Chitinophaga</taxon>
    </lineage>
</organism>
<evidence type="ECO:0000313" key="1">
    <source>
        <dbReference type="EMBL" id="SKA21372.1"/>
    </source>
</evidence>
<proteinExistence type="predicted"/>
<accession>A0A1T4RZI2</accession>
<evidence type="ECO:0000313" key="2">
    <source>
        <dbReference type="Proteomes" id="UP000190367"/>
    </source>
</evidence>
<keyword evidence="2" id="KW-1185">Reference proteome</keyword>
<protein>
    <submittedName>
        <fullName evidence="1">Uncharacterized protein</fullName>
    </submittedName>
</protein>